<dbReference type="Pfam" id="PF13714">
    <property type="entry name" value="PEP_mutase"/>
    <property type="match status" value="1"/>
</dbReference>
<keyword evidence="1" id="KW-0456">Lyase</keyword>
<dbReference type="Gene3D" id="3.20.20.60">
    <property type="entry name" value="Phosphoenolpyruvate-binding domains"/>
    <property type="match status" value="1"/>
</dbReference>
<dbReference type="SUPFAM" id="SSF51621">
    <property type="entry name" value="Phosphoenolpyruvate/pyruvate domain"/>
    <property type="match status" value="1"/>
</dbReference>
<dbReference type="EMBL" id="NCDQ01000119">
    <property type="protein sequence ID" value="OYX03813.1"/>
    <property type="molecule type" value="Genomic_DNA"/>
</dbReference>
<evidence type="ECO:0000313" key="1">
    <source>
        <dbReference type="EMBL" id="OYX03813.1"/>
    </source>
</evidence>
<organism evidence="1 2">
    <name type="scientific">Caulobacter vibrioides</name>
    <name type="common">Caulobacter crescentus</name>
    <dbReference type="NCBI Taxonomy" id="155892"/>
    <lineage>
        <taxon>Bacteria</taxon>
        <taxon>Pseudomonadati</taxon>
        <taxon>Pseudomonadota</taxon>
        <taxon>Alphaproteobacteria</taxon>
        <taxon>Caulobacterales</taxon>
        <taxon>Caulobacteraceae</taxon>
        <taxon>Caulobacter</taxon>
    </lineage>
</organism>
<dbReference type="AlphaFoldDB" id="A0A258D936"/>
<evidence type="ECO:0000313" key="2">
    <source>
        <dbReference type="Proteomes" id="UP000215616"/>
    </source>
</evidence>
<reference evidence="1 2" key="1">
    <citation type="submission" date="2017-03" db="EMBL/GenBank/DDBJ databases">
        <title>Lifting the veil on microbial sulfur biogeochemistry in mining wastewaters.</title>
        <authorList>
            <person name="Kantor R.S."/>
            <person name="Colenbrander Nelson T."/>
            <person name="Marshall S."/>
            <person name="Bennett D."/>
            <person name="Apte S."/>
            <person name="Camacho D."/>
            <person name="Thomas B.C."/>
            <person name="Warren L.A."/>
            <person name="Banfield J.F."/>
        </authorList>
    </citation>
    <scope>NUCLEOTIDE SEQUENCE [LARGE SCALE GENOMIC DNA]</scope>
    <source>
        <strain evidence="1">32-67-7</strain>
    </source>
</reference>
<dbReference type="InterPro" id="IPR015813">
    <property type="entry name" value="Pyrv/PenolPyrv_kinase-like_dom"/>
</dbReference>
<comment type="caution">
    <text evidence="1">The sequence shown here is derived from an EMBL/GenBank/DDBJ whole genome shotgun (WGS) entry which is preliminary data.</text>
</comment>
<sequence>MSDPYAHRRAVFRALHGEGCFALPNPWDAGGAKRLERLGFKALASTSAGMAWALGKADGEVTRDEVIAHLAMLCAATDLPVNADFENGFGETPPEVAQSVTLAIETGVAGLSIEDWSGTALYELPVAVERLKAARAAIDASGRDVMLVGRTEGYLRGRRELAPTLERLKAYADAGADCLYAPAVTDPVEIKTIVEAVAPKPVNVLLWGDDMTVDSLARLGVRRVSTGGALAAAAWAGFDVMAKQFAEHGRLRRDA</sequence>
<accession>A0A258D936</accession>
<name>A0A258D936_CAUVI</name>
<dbReference type="InterPro" id="IPR039556">
    <property type="entry name" value="ICL/PEPM"/>
</dbReference>
<dbReference type="CDD" id="cd00377">
    <property type="entry name" value="ICL_PEPM"/>
    <property type="match status" value="1"/>
</dbReference>
<dbReference type="PANTHER" id="PTHR42905">
    <property type="entry name" value="PHOSPHOENOLPYRUVATE CARBOXYLASE"/>
    <property type="match status" value="1"/>
</dbReference>
<proteinExistence type="predicted"/>
<protein>
    <submittedName>
        <fullName evidence="1">2-methylisocitrate lyase</fullName>
    </submittedName>
</protein>
<dbReference type="GO" id="GO:0016829">
    <property type="term" value="F:lyase activity"/>
    <property type="evidence" value="ECO:0007669"/>
    <property type="project" value="UniProtKB-KW"/>
</dbReference>
<dbReference type="InterPro" id="IPR040442">
    <property type="entry name" value="Pyrv_kinase-like_dom_sf"/>
</dbReference>
<dbReference type="PANTHER" id="PTHR42905:SF16">
    <property type="entry name" value="CARBOXYPHOSPHONOENOLPYRUVATE PHOSPHONOMUTASE-LIKE PROTEIN (AFU_ORTHOLOGUE AFUA_5G07230)"/>
    <property type="match status" value="1"/>
</dbReference>
<gene>
    <name evidence="1" type="ORF">B7Z12_08835</name>
</gene>
<dbReference type="Proteomes" id="UP000215616">
    <property type="component" value="Unassembled WGS sequence"/>
</dbReference>